<dbReference type="InterPro" id="IPR017850">
    <property type="entry name" value="Alkaline_phosphatase_core_sf"/>
</dbReference>
<protein>
    <submittedName>
        <fullName evidence="4">Sulfatase domain containing protein</fullName>
    </submittedName>
</protein>
<feature type="transmembrane region" description="Helical" evidence="2">
    <location>
        <begin position="222"/>
        <end position="242"/>
    </location>
</feature>
<organism evidence="4 5">
    <name type="scientific">Drechmeria coniospora</name>
    <name type="common">Nematophagous fungus</name>
    <name type="synonym">Meria coniospora</name>
    <dbReference type="NCBI Taxonomy" id="98403"/>
    <lineage>
        <taxon>Eukaryota</taxon>
        <taxon>Fungi</taxon>
        <taxon>Dikarya</taxon>
        <taxon>Ascomycota</taxon>
        <taxon>Pezizomycotina</taxon>
        <taxon>Sordariomycetes</taxon>
        <taxon>Hypocreomycetidae</taxon>
        <taxon>Hypocreales</taxon>
        <taxon>Ophiocordycipitaceae</taxon>
        <taxon>Drechmeria</taxon>
    </lineage>
</organism>
<feature type="transmembrane region" description="Helical" evidence="2">
    <location>
        <begin position="66"/>
        <end position="85"/>
    </location>
</feature>
<evidence type="ECO:0000256" key="2">
    <source>
        <dbReference type="SAM" id="Phobius"/>
    </source>
</evidence>
<feature type="domain" description="Sulfatase N-terminal" evidence="3">
    <location>
        <begin position="489"/>
        <end position="764"/>
    </location>
</feature>
<reference evidence="4 5" key="1">
    <citation type="journal article" date="2016" name="Sci. Rep.">
        <title>Insights into Adaptations to a Near-Obligate Nematode Endoparasitic Lifestyle from the Finished Genome of Drechmeria coniospora.</title>
        <authorList>
            <person name="Zhang L."/>
            <person name="Zhou Z."/>
            <person name="Guo Q."/>
            <person name="Fokkens L."/>
            <person name="Miskei M."/>
            <person name="Pocsi I."/>
            <person name="Zhang W."/>
            <person name="Chen M."/>
            <person name="Wang L."/>
            <person name="Sun Y."/>
            <person name="Donzelli B.G."/>
            <person name="Gibson D.M."/>
            <person name="Nelson D.R."/>
            <person name="Luo J.G."/>
            <person name="Rep M."/>
            <person name="Liu H."/>
            <person name="Yang S."/>
            <person name="Wang J."/>
            <person name="Krasnoff S.B."/>
            <person name="Xu Y."/>
            <person name="Molnar I."/>
            <person name="Lin M."/>
        </authorList>
    </citation>
    <scope>NUCLEOTIDE SEQUENCE [LARGE SCALE GENOMIC DNA]</scope>
    <source>
        <strain evidence="4 5">ARSEF 6962</strain>
    </source>
</reference>
<feature type="compositionally biased region" description="Polar residues" evidence="1">
    <location>
        <begin position="339"/>
        <end position="359"/>
    </location>
</feature>
<dbReference type="InterPro" id="IPR000917">
    <property type="entry name" value="Sulfatase_N"/>
</dbReference>
<sequence length="899" mass="101472">MHPTLASLIFAIFSVSVLSTKLLRLYLNAHSFSAVAFVIFLPIFVLPDAVLICSEWLFLRRKNGTLPFMAFAVACLISLITFFAATSQLSFFWQTGGEIEWSDAASFALHGEGRKVLLSGSGTAIVVSGVILAISWTVQTMLYRAVGILLVTVEDHLVSIFRWTLRKLGWEAYAKQGDESFLPLREYVYDSDSDSDDTASERTLPVGGGNLTPDRPMTRRCLVSWGVAIAALVTFVGNVLIFDPDRPYGRVLTTLPLPLLDTFKTKHIACSGSAWPLPELIQRQNWELPEGYFKGWAPGLDNHFARTYRERRPAWLPRPVPSGFSRWDPETRRLMKDNANGSSSPTTTAALHDGSSSTLAHDGRCPEPVVDDPFYNPINDPMKISNLANDLLQPLRETLESVDIKHIALIQMESMREELFPLRHGSDFHRLIMKSHDELDYDATNDLLSRLTVNTEKLTGMAGNFKSRDGQPFTRKSTEWNDTTDAGFGGINIVGAHTTSSVSTKSTAAIHCGIWPMPVDMFEESESQNYQPCIPQILELFNSMKQNSSGSDYRHRQWYPAFFQSVTDRYDRQDVFDSRIGFKHIVTKARIEEDGSKNSGLEEINYFGYPEPVLKRYLRDYIAKATADDQRMFLSHFTSTTHHPWATPKSFKTLDYMGSAHGGLTDSHKDMNKYLNTIRWNDAWLGDLMQMLDDHGIANETLVVLVGDHGQAFSEDFQKTGTYENGHISNFRVPITFRHPHIPRVQHVVNATSISIIPTILDLLISTGSLNKQDTAAASDLIQDFEGQSLIRPYKTTYNGRRAWNFGIVNPGGRMLSVTSADAPWRLVLPLDGKTEYVFSDMGKDPLELDRMLRWSMNSLVSEVRRKYGEGAATWLAEAEPVARWWGMERKRLWQYEEK</sequence>
<comment type="caution">
    <text evidence="4">The sequence shown here is derived from an EMBL/GenBank/DDBJ whole genome shotgun (WGS) entry which is preliminary data.</text>
</comment>
<gene>
    <name evidence="4" type="ORF">DCS_06444</name>
</gene>
<dbReference type="STRING" id="98403.A0A151GBI8"/>
<evidence type="ECO:0000313" key="5">
    <source>
        <dbReference type="Proteomes" id="UP000076580"/>
    </source>
</evidence>
<dbReference type="SUPFAM" id="SSF53649">
    <property type="entry name" value="Alkaline phosphatase-like"/>
    <property type="match status" value="1"/>
</dbReference>
<keyword evidence="2" id="KW-0472">Membrane</keyword>
<dbReference type="InterPro" id="IPR052701">
    <property type="entry name" value="GAG_Ulvan_Degrading_Sulfatases"/>
</dbReference>
<dbReference type="PANTHER" id="PTHR43751">
    <property type="entry name" value="SULFATASE"/>
    <property type="match status" value="1"/>
</dbReference>
<dbReference type="InParanoid" id="A0A151GBI8"/>
<evidence type="ECO:0000256" key="1">
    <source>
        <dbReference type="SAM" id="MobiDB-lite"/>
    </source>
</evidence>
<dbReference type="RefSeq" id="XP_040653838.1">
    <property type="nucleotide sequence ID" value="XM_040803734.1"/>
</dbReference>
<keyword evidence="2" id="KW-0812">Transmembrane</keyword>
<feature type="transmembrane region" description="Helical" evidence="2">
    <location>
        <begin position="35"/>
        <end position="59"/>
    </location>
</feature>
<feature type="region of interest" description="Disordered" evidence="1">
    <location>
        <begin position="337"/>
        <end position="365"/>
    </location>
</feature>
<dbReference type="AlphaFoldDB" id="A0A151GBI8"/>
<dbReference type="GeneID" id="63719087"/>
<evidence type="ECO:0000259" key="3">
    <source>
        <dbReference type="Pfam" id="PF00884"/>
    </source>
</evidence>
<name>A0A151GBI8_DRECN</name>
<feature type="transmembrane region" description="Helical" evidence="2">
    <location>
        <begin position="116"/>
        <end position="138"/>
    </location>
</feature>
<dbReference type="EMBL" id="LAYC01000003">
    <property type="protein sequence ID" value="KYK54486.1"/>
    <property type="molecule type" value="Genomic_DNA"/>
</dbReference>
<dbReference type="Proteomes" id="UP000076580">
    <property type="component" value="Chromosome 03"/>
</dbReference>
<proteinExistence type="predicted"/>
<accession>A0A151GBI8</accession>
<dbReference type="Gene3D" id="3.40.720.10">
    <property type="entry name" value="Alkaline Phosphatase, subunit A"/>
    <property type="match status" value="1"/>
</dbReference>
<keyword evidence="2" id="KW-1133">Transmembrane helix</keyword>
<evidence type="ECO:0000313" key="4">
    <source>
        <dbReference type="EMBL" id="KYK54486.1"/>
    </source>
</evidence>
<keyword evidence="5" id="KW-1185">Reference proteome</keyword>
<dbReference type="Pfam" id="PF00884">
    <property type="entry name" value="Sulfatase"/>
    <property type="match status" value="1"/>
</dbReference>
<dbReference type="PANTHER" id="PTHR43751:SF3">
    <property type="entry name" value="SULFATASE N-TERMINAL DOMAIN-CONTAINING PROTEIN"/>
    <property type="match status" value="1"/>
</dbReference>